<keyword evidence="2" id="KW-1185">Reference proteome</keyword>
<comment type="caution">
    <text evidence="1">The sequence shown here is derived from an EMBL/GenBank/DDBJ whole genome shotgun (WGS) entry which is preliminary data.</text>
</comment>
<proteinExistence type="predicted"/>
<protein>
    <submittedName>
        <fullName evidence="1">Uncharacterized protein</fullName>
    </submittedName>
</protein>
<dbReference type="EMBL" id="JAAGWQ010000044">
    <property type="protein sequence ID" value="KAF5674959.1"/>
    <property type="molecule type" value="Genomic_DNA"/>
</dbReference>
<sequence length="173" mass="19359">MGAIDQDDAVSLREIHAGRLTLYVLQDLLYINLSIYHGRTATLSPGLLVTTSTVDNEIAFISESHLQTAKEALVLEFWKKEGQAIQEAKSRQHRGVARYTKPRKQVKTDYRKLVTKLVDNVARSAICKSHVTEIAVNRLSCRDPIRASDKAWNMMPLNVITDMPVTETPPASS</sequence>
<accession>A0A8H5WYS5</accession>
<dbReference type="AlphaFoldDB" id="A0A8H5WYS5"/>
<organism evidence="1 2">
    <name type="scientific">Fusarium heterosporum</name>
    <dbReference type="NCBI Taxonomy" id="42747"/>
    <lineage>
        <taxon>Eukaryota</taxon>
        <taxon>Fungi</taxon>
        <taxon>Dikarya</taxon>
        <taxon>Ascomycota</taxon>
        <taxon>Pezizomycotina</taxon>
        <taxon>Sordariomycetes</taxon>
        <taxon>Hypocreomycetidae</taxon>
        <taxon>Hypocreales</taxon>
        <taxon>Nectriaceae</taxon>
        <taxon>Fusarium</taxon>
        <taxon>Fusarium heterosporum species complex</taxon>
    </lineage>
</organism>
<reference evidence="1 2" key="1">
    <citation type="submission" date="2020-05" db="EMBL/GenBank/DDBJ databases">
        <title>Identification and distribution of gene clusters putatively required for synthesis of sphingolipid metabolism inhibitors in phylogenetically diverse species of the filamentous fungus Fusarium.</title>
        <authorList>
            <person name="Kim H.-S."/>
            <person name="Busman M."/>
            <person name="Brown D.W."/>
            <person name="Divon H."/>
            <person name="Uhlig S."/>
            <person name="Proctor R.H."/>
        </authorList>
    </citation>
    <scope>NUCLEOTIDE SEQUENCE [LARGE SCALE GENOMIC DNA]</scope>
    <source>
        <strain evidence="1 2">NRRL 20693</strain>
    </source>
</reference>
<evidence type="ECO:0000313" key="2">
    <source>
        <dbReference type="Proteomes" id="UP000567885"/>
    </source>
</evidence>
<gene>
    <name evidence="1" type="ORF">FHETE_2710</name>
</gene>
<dbReference type="Proteomes" id="UP000567885">
    <property type="component" value="Unassembled WGS sequence"/>
</dbReference>
<name>A0A8H5WYS5_FUSHE</name>
<evidence type="ECO:0000313" key="1">
    <source>
        <dbReference type="EMBL" id="KAF5674959.1"/>
    </source>
</evidence>